<evidence type="ECO:0000256" key="1">
    <source>
        <dbReference type="ARBA" id="ARBA00023015"/>
    </source>
</evidence>
<gene>
    <name evidence="6" type="ORF">HNR73_003509</name>
</gene>
<dbReference type="Gene3D" id="1.10.357.10">
    <property type="entry name" value="Tetracycline Repressor, domain 2"/>
    <property type="match status" value="1"/>
</dbReference>
<keyword evidence="2 4" id="KW-0238">DNA-binding</keyword>
<dbReference type="PROSITE" id="PS50977">
    <property type="entry name" value="HTH_TETR_2"/>
    <property type="match status" value="1"/>
</dbReference>
<evidence type="ECO:0000313" key="7">
    <source>
        <dbReference type="Proteomes" id="UP000548476"/>
    </source>
</evidence>
<organism evidence="6 7">
    <name type="scientific">Phytomonospora endophytica</name>
    <dbReference type="NCBI Taxonomy" id="714109"/>
    <lineage>
        <taxon>Bacteria</taxon>
        <taxon>Bacillati</taxon>
        <taxon>Actinomycetota</taxon>
        <taxon>Actinomycetes</taxon>
        <taxon>Micromonosporales</taxon>
        <taxon>Micromonosporaceae</taxon>
        <taxon>Phytomonospora</taxon>
    </lineage>
</organism>
<keyword evidence="1" id="KW-0805">Transcription regulation</keyword>
<keyword evidence="7" id="KW-1185">Reference proteome</keyword>
<accession>A0A841FIN7</accession>
<dbReference type="Proteomes" id="UP000548476">
    <property type="component" value="Unassembled WGS sequence"/>
</dbReference>
<reference evidence="6 7" key="1">
    <citation type="submission" date="2020-08" db="EMBL/GenBank/DDBJ databases">
        <title>Genomic Encyclopedia of Type Strains, Phase IV (KMG-IV): sequencing the most valuable type-strain genomes for metagenomic binning, comparative biology and taxonomic classification.</title>
        <authorList>
            <person name="Goeker M."/>
        </authorList>
    </citation>
    <scope>NUCLEOTIDE SEQUENCE [LARGE SCALE GENOMIC DNA]</scope>
    <source>
        <strain evidence="6 7">YIM 65646</strain>
    </source>
</reference>
<evidence type="ECO:0000313" key="6">
    <source>
        <dbReference type="EMBL" id="MBB6035645.1"/>
    </source>
</evidence>
<dbReference type="SUPFAM" id="SSF46689">
    <property type="entry name" value="Homeodomain-like"/>
    <property type="match status" value="1"/>
</dbReference>
<evidence type="ECO:0000256" key="3">
    <source>
        <dbReference type="ARBA" id="ARBA00023163"/>
    </source>
</evidence>
<dbReference type="PANTHER" id="PTHR30055:SF234">
    <property type="entry name" value="HTH-TYPE TRANSCRIPTIONAL REGULATOR BETI"/>
    <property type="match status" value="1"/>
</dbReference>
<name>A0A841FIN7_9ACTN</name>
<dbReference type="InterPro" id="IPR009057">
    <property type="entry name" value="Homeodomain-like_sf"/>
</dbReference>
<proteinExistence type="predicted"/>
<sequence>MASENTRTRLLAAARQLFALHSFAGTSLQMIADRLGVTKAAVYHHFKTRDDILDAVIEPALAEMRAIIDDAEAQRGHAARAEHMIAGFVELTVRHRDLITLLSSDPGVLHALGERDSFADLLTRPLYVLTRDPEDPAERIRASMALSAIATTASSPMLTDVDDATMRETLTDTGRRILGLRRRTAH</sequence>
<dbReference type="EMBL" id="JACHGT010000007">
    <property type="protein sequence ID" value="MBB6035645.1"/>
    <property type="molecule type" value="Genomic_DNA"/>
</dbReference>
<dbReference type="GO" id="GO:0003700">
    <property type="term" value="F:DNA-binding transcription factor activity"/>
    <property type="evidence" value="ECO:0007669"/>
    <property type="project" value="TreeGrafter"/>
</dbReference>
<dbReference type="RefSeq" id="WP_184788518.1">
    <property type="nucleotide sequence ID" value="NZ_BONT01000082.1"/>
</dbReference>
<dbReference type="PRINTS" id="PR00455">
    <property type="entry name" value="HTHTETR"/>
</dbReference>
<keyword evidence="3" id="KW-0804">Transcription</keyword>
<comment type="caution">
    <text evidence="6">The sequence shown here is derived from an EMBL/GenBank/DDBJ whole genome shotgun (WGS) entry which is preliminary data.</text>
</comment>
<protein>
    <submittedName>
        <fullName evidence="6">AcrR family transcriptional regulator</fullName>
    </submittedName>
</protein>
<evidence type="ECO:0000256" key="2">
    <source>
        <dbReference type="ARBA" id="ARBA00023125"/>
    </source>
</evidence>
<dbReference type="InterPro" id="IPR001647">
    <property type="entry name" value="HTH_TetR"/>
</dbReference>
<evidence type="ECO:0000259" key="5">
    <source>
        <dbReference type="PROSITE" id="PS50977"/>
    </source>
</evidence>
<dbReference type="Pfam" id="PF00440">
    <property type="entry name" value="TetR_N"/>
    <property type="match status" value="1"/>
</dbReference>
<dbReference type="InterPro" id="IPR050109">
    <property type="entry name" value="HTH-type_TetR-like_transc_reg"/>
</dbReference>
<feature type="DNA-binding region" description="H-T-H motif" evidence="4">
    <location>
        <begin position="27"/>
        <end position="46"/>
    </location>
</feature>
<feature type="domain" description="HTH tetR-type" evidence="5">
    <location>
        <begin position="4"/>
        <end position="64"/>
    </location>
</feature>
<dbReference type="GO" id="GO:0000976">
    <property type="term" value="F:transcription cis-regulatory region binding"/>
    <property type="evidence" value="ECO:0007669"/>
    <property type="project" value="TreeGrafter"/>
</dbReference>
<dbReference type="AlphaFoldDB" id="A0A841FIN7"/>
<evidence type="ECO:0000256" key="4">
    <source>
        <dbReference type="PROSITE-ProRule" id="PRU00335"/>
    </source>
</evidence>
<dbReference type="PANTHER" id="PTHR30055">
    <property type="entry name" value="HTH-TYPE TRANSCRIPTIONAL REGULATOR RUTR"/>
    <property type="match status" value="1"/>
</dbReference>